<dbReference type="HAMAP" id="MF_01665">
    <property type="entry name" value="HemeA_synth_type2"/>
    <property type="match status" value="1"/>
</dbReference>
<dbReference type="Proteomes" id="UP000182063">
    <property type="component" value="Chromosome"/>
</dbReference>
<dbReference type="InterPro" id="IPR023754">
    <property type="entry name" value="HemeA_Synthase_type2"/>
</dbReference>
<comment type="cofactor">
    <cofactor evidence="1 12">
        <name>heme b</name>
        <dbReference type="ChEBI" id="CHEBI:60344"/>
    </cofactor>
</comment>
<feature type="transmembrane region" description="Helical" evidence="12">
    <location>
        <begin position="267"/>
        <end position="287"/>
    </location>
</feature>
<dbReference type="OrthoDB" id="9793156at2"/>
<keyword evidence="8 12" id="KW-0350">Heme biosynthesis</keyword>
<dbReference type="GO" id="GO:0016653">
    <property type="term" value="F:oxidoreductase activity, acting on NAD(P)H, heme protein as acceptor"/>
    <property type="evidence" value="ECO:0007669"/>
    <property type="project" value="TreeGrafter"/>
</dbReference>
<feature type="binding site" description="axial binding residue" evidence="12">
    <location>
        <position position="326"/>
    </location>
    <ligand>
        <name>heme</name>
        <dbReference type="ChEBI" id="CHEBI:30413"/>
    </ligand>
    <ligandPart>
        <name>Fe</name>
        <dbReference type="ChEBI" id="CHEBI:18248"/>
    </ligandPart>
</feature>
<accession>A0A1L3ZZ43</accession>
<evidence type="ECO:0000313" key="13">
    <source>
        <dbReference type="EMBL" id="API60869.1"/>
    </source>
</evidence>
<evidence type="ECO:0000256" key="6">
    <source>
        <dbReference type="ARBA" id="ARBA00023002"/>
    </source>
</evidence>
<keyword evidence="14" id="KW-1185">Reference proteome</keyword>
<evidence type="ECO:0000256" key="8">
    <source>
        <dbReference type="ARBA" id="ARBA00023133"/>
    </source>
</evidence>
<dbReference type="Pfam" id="PF02628">
    <property type="entry name" value="COX15-CtaA"/>
    <property type="match status" value="1"/>
</dbReference>
<dbReference type="KEGG" id="sphj:BSL82_00790"/>
<protein>
    <recommendedName>
        <fullName evidence="12">Heme A synthase</fullName>
        <shortName evidence="12">HAS</shortName>
        <ecNumber evidence="12">1.17.99.9</ecNumber>
    </recommendedName>
    <alternativeName>
        <fullName evidence="12">Cytochrome aa3-controlling protein</fullName>
    </alternativeName>
</protein>
<dbReference type="AlphaFoldDB" id="A0A1L3ZZ43"/>
<dbReference type="EC" id="1.17.99.9" evidence="12"/>
<feature type="transmembrane region" description="Helical" evidence="12">
    <location>
        <begin position="168"/>
        <end position="187"/>
    </location>
</feature>
<feature type="transmembrane region" description="Helical" evidence="12">
    <location>
        <begin position="105"/>
        <end position="123"/>
    </location>
</feature>
<feature type="binding site" description="axial binding residue" evidence="12">
    <location>
        <position position="269"/>
    </location>
    <ligand>
        <name>heme</name>
        <dbReference type="ChEBI" id="CHEBI:30413"/>
    </ligand>
    <ligandPart>
        <name>Fe</name>
        <dbReference type="ChEBI" id="CHEBI:18248"/>
    </ligandPart>
</feature>
<organism evidence="13 14">
    <name type="scientific">Tardibacter chloracetimidivorans</name>
    <dbReference type="NCBI Taxonomy" id="1921510"/>
    <lineage>
        <taxon>Bacteria</taxon>
        <taxon>Pseudomonadati</taxon>
        <taxon>Pseudomonadota</taxon>
        <taxon>Alphaproteobacteria</taxon>
        <taxon>Sphingomonadales</taxon>
        <taxon>Sphingomonadaceae</taxon>
        <taxon>Tardibacter</taxon>
    </lineage>
</organism>
<dbReference type="InterPro" id="IPR003780">
    <property type="entry name" value="COX15/CtaA_fam"/>
</dbReference>
<sequence length="348" mass="37831">MTISAGIAGNLSSPARPRAISRWLLAIAALVFLMVVIGGITRLTESGLSMVRWEPVSGVVPPLNDAEWQAEFEAYKAYPEYRKVNRGMSLAEFKNIFFWEYLHRLLGRLIGVAFALPLLWFAWKRAIPKGYGWRLTALFALGGLQGAIGWWMVASGLIDRPDVSHLRLATHLSAALLILGGLVWTALDLSRLADDPRARPARYAASVIPLTILLVLQILLGAFTAGLNAGFAFNSWPLMGDRWFPENVPMLAPYWQNLVDNPVVVQFAHRTLAYAVALAALATAWIAARRGAGRNAAELAGMTLLQFALGVATIVTGVELWLGVAHQAGAALLVIAVVGVAHRLGRIR</sequence>
<evidence type="ECO:0000256" key="12">
    <source>
        <dbReference type="HAMAP-Rule" id="MF_01665"/>
    </source>
</evidence>
<evidence type="ECO:0000313" key="14">
    <source>
        <dbReference type="Proteomes" id="UP000182063"/>
    </source>
</evidence>
<evidence type="ECO:0000256" key="5">
    <source>
        <dbReference type="ARBA" id="ARBA00022989"/>
    </source>
</evidence>
<keyword evidence="4 12" id="KW-0479">Metal-binding</keyword>
<keyword evidence="7 12" id="KW-0408">Iron</keyword>
<evidence type="ECO:0000256" key="2">
    <source>
        <dbReference type="ARBA" id="ARBA00004141"/>
    </source>
</evidence>
<proteinExistence type="inferred from homology"/>
<feature type="transmembrane region" description="Helical" evidence="12">
    <location>
        <begin position="135"/>
        <end position="153"/>
    </location>
</feature>
<feature type="transmembrane region" description="Helical" evidence="12">
    <location>
        <begin position="299"/>
        <end position="318"/>
    </location>
</feature>
<evidence type="ECO:0000256" key="11">
    <source>
        <dbReference type="ARBA" id="ARBA00048044"/>
    </source>
</evidence>
<dbReference type="EMBL" id="CP018221">
    <property type="protein sequence ID" value="API60869.1"/>
    <property type="molecule type" value="Genomic_DNA"/>
</dbReference>
<keyword evidence="9 12" id="KW-0472">Membrane</keyword>
<dbReference type="GO" id="GO:0005886">
    <property type="term" value="C:plasma membrane"/>
    <property type="evidence" value="ECO:0007669"/>
    <property type="project" value="UniProtKB-SubCell"/>
</dbReference>
<comment type="function">
    <text evidence="12">Catalyzes the conversion of heme O to heme A by two successive hydroxylations of the methyl group at C8. The first hydroxylation forms heme I, the second hydroxylation results in an unstable dihydroxymethyl group, which spontaneously dehydrates, resulting in the formyl group of heme A.</text>
</comment>
<evidence type="ECO:0000256" key="9">
    <source>
        <dbReference type="ARBA" id="ARBA00023136"/>
    </source>
</evidence>
<comment type="pathway">
    <text evidence="10 12">Porphyrin-containing compound metabolism; heme A biosynthesis; heme A from heme O: step 1/1.</text>
</comment>
<dbReference type="PANTHER" id="PTHR23289:SF2">
    <property type="entry name" value="CYTOCHROME C OXIDASE ASSEMBLY PROTEIN COX15 HOMOLOG"/>
    <property type="match status" value="1"/>
</dbReference>
<keyword evidence="12" id="KW-1003">Cell membrane</keyword>
<dbReference type="GO" id="GO:0120547">
    <property type="term" value="F:heme A synthase activity"/>
    <property type="evidence" value="ECO:0007669"/>
    <property type="project" value="UniProtKB-EC"/>
</dbReference>
<comment type="subunit">
    <text evidence="12">Interacts with CtaB.</text>
</comment>
<evidence type="ECO:0000256" key="10">
    <source>
        <dbReference type="ARBA" id="ARBA00044501"/>
    </source>
</evidence>
<keyword evidence="3 12" id="KW-0812">Transmembrane</keyword>
<dbReference type="RefSeq" id="WP_072598524.1">
    <property type="nucleotide sequence ID" value="NZ_CP018221.1"/>
</dbReference>
<name>A0A1L3ZZ43_9SPHN</name>
<evidence type="ECO:0000256" key="7">
    <source>
        <dbReference type="ARBA" id="ARBA00023004"/>
    </source>
</evidence>
<feature type="transmembrane region" description="Helical" evidence="12">
    <location>
        <begin position="23"/>
        <end position="43"/>
    </location>
</feature>
<evidence type="ECO:0000256" key="4">
    <source>
        <dbReference type="ARBA" id="ARBA00022723"/>
    </source>
</evidence>
<dbReference type="PANTHER" id="PTHR23289">
    <property type="entry name" value="CYTOCHROME C OXIDASE ASSEMBLY PROTEIN COX15"/>
    <property type="match status" value="1"/>
</dbReference>
<evidence type="ECO:0000256" key="1">
    <source>
        <dbReference type="ARBA" id="ARBA00001970"/>
    </source>
</evidence>
<reference evidence="14" key="1">
    <citation type="submission" date="2016-11" db="EMBL/GenBank/DDBJ databases">
        <title>Complete Genome Sequence of alachlor-degrading Sphingomonas sp. strain JJ-A5.</title>
        <authorList>
            <person name="Lee H."/>
            <person name="Ka J.-O."/>
        </authorList>
    </citation>
    <scope>NUCLEOTIDE SEQUENCE [LARGE SCALE GENOMIC DNA]</scope>
    <source>
        <strain evidence="14">JJ-A5</strain>
    </source>
</reference>
<keyword evidence="6 12" id="KW-0560">Oxidoreductase</keyword>
<evidence type="ECO:0000256" key="3">
    <source>
        <dbReference type="ARBA" id="ARBA00022692"/>
    </source>
</evidence>
<dbReference type="UniPathway" id="UPA00269">
    <property type="reaction ID" value="UER00713"/>
</dbReference>
<dbReference type="GO" id="GO:0046872">
    <property type="term" value="F:metal ion binding"/>
    <property type="evidence" value="ECO:0007669"/>
    <property type="project" value="UniProtKB-KW"/>
</dbReference>
<dbReference type="GO" id="GO:0006784">
    <property type="term" value="P:heme A biosynthetic process"/>
    <property type="evidence" value="ECO:0007669"/>
    <property type="project" value="UniProtKB-UniRule"/>
</dbReference>
<feature type="transmembrane region" description="Helical" evidence="12">
    <location>
        <begin position="207"/>
        <end position="233"/>
    </location>
</feature>
<dbReference type="STRING" id="1921510.BSL82_00790"/>
<gene>
    <name evidence="12" type="primary">ctaA</name>
    <name evidence="13" type="ORF">BSL82_00790</name>
</gene>
<comment type="similarity">
    <text evidence="12">Belongs to the COX15/CtaA family. Type 2 subfamily.</text>
</comment>
<comment type="catalytic activity">
    <reaction evidence="11">
        <text>Fe(II)-heme o + 2 A + H2O = Fe(II)-heme a + 2 AH2</text>
        <dbReference type="Rhea" id="RHEA:63388"/>
        <dbReference type="ChEBI" id="CHEBI:13193"/>
        <dbReference type="ChEBI" id="CHEBI:15377"/>
        <dbReference type="ChEBI" id="CHEBI:17499"/>
        <dbReference type="ChEBI" id="CHEBI:60530"/>
        <dbReference type="ChEBI" id="CHEBI:61715"/>
        <dbReference type="EC" id="1.17.99.9"/>
    </reaction>
    <physiologicalReaction direction="left-to-right" evidence="11">
        <dbReference type="Rhea" id="RHEA:63389"/>
    </physiologicalReaction>
</comment>
<feature type="transmembrane region" description="Helical" evidence="12">
    <location>
        <begin position="324"/>
        <end position="344"/>
    </location>
</feature>
<keyword evidence="5 12" id="KW-1133">Transmembrane helix</keyword>
<comment type="subcellular location">
    <subcellularLocation>
        <location evidence="12">Cell membrane</location>
        <topology evidence="12">Multi-pass membrane protein</topology>
    </subcellularLocation>
    <subcellularLocation>
        <location evidence="2">Membrane</location>
        <topology evidence="2">Multi-pass membrane protein</topology>
    </subcellularLocation>
</comment>